<gene>
    <name evidence="1" type="ORF">C1707_21380</name>
    <name evidence="2" type="ORF">CFHF_19685</name>
</gene>
<reference evidence="1 4" key="2">
    <citation type="submission" date="2018-01" db="EMBL/GenBank/DDBJ databases">
        <title>Complete genome sequence of Caulobacter flavus RHGG3.</title>
        <authorList>
            <person name="Yang E."/>
        </authorList>
    </citation>
    <scope>NUCLEOTIDE SEQUENCE [LARGE SCALE GENOMIC DNA]</scope>
    <source>
        <strain evidence="1 4">RHGG3</strain>
    </source>
</reference>
<dbReference type="KEGG" id="cfh:C1707_21380"/>
<organism evidence="2 3">
    <name type="scientific">Caulobacter flavus</name>
    <dbReference type="NCBI Taxonomy" id="1679497"/>
    <lineage>
        <taxon>Bacteria</taxon>
        <taxon>Pseudomonadati</taxon>
        <taxon>Pseudomonadota</taxon>
        <taxon>Alphaproteobacteria</taxon>
        <taxon>Caulobacterales</taxon>
        <taxon>Caulobacteraceae</taxon>
        <taxon>Caulobacter</taxon>
    </lineage>
</organism>
<dbReference type="AlphaFoldDB" id="A0A2N5CNZ7"/>
<evidence type="ECO:0000313" key="4">
    <source>
        <dbReference type="Proteomes" id="UP000281192"/>
    </source>
</evidence>
<protein>
    <submittedName>
        <fullName evidence="2">Uncharacterized protein</fullName>
    </submittedName>
</protein>
<accession>A0A2N5CNZ7</accession>
<dbReference type="OrthoDB" id="7359934at2"/>
<dbReference type="Proteomes" id="UP000281192">
    <property type="component" value="Chromosome"/>
</dbReference>
<dbReference type="RefSeq" id="WP_101714635.1">
    <property type="nucleotide sequence ID" value="NZ_CP026100.1"/>
</dbReference>
<dbReference type="EMBL" id="PJRQ01000041">
    <property type="protein sequence ID" value="PLR08679.1"/>
    <property type="molecule type" value="Genomic_DNA"/>
</dbReference>
<dbReference type="EMBL" id="CP026100">
    <property type="protein sequence ID" value="AYV48605.1"/>
    <property type="molecule type" value="Genomic_DNA"/>
</dbReference>
<reference evidence="2 3" key="1">
    <citation type="submission" date="2017-12" db="EMBL/GenBank/DDBJ databases">
        <title>The genome sequence of Caulobacter flavus CGMCC1 15093.</title>
        <authorList>
            <person name="Gao J."/>
            <person name="Mao X."/>
            <person name="Sun J."/>
        </authorList>
    </citation>
    <scope>NUCLEOTIDE SEQUENCE [LARGE SCALE GENOMIC DNA]</scope>
    <source>
        <strain evidence="2 3">CGMCC1 15093</strain>
    </source>
</reference>
<dbReference type="Proteomes" id="UP000234483">
    <property type="component" value="Unassembled WGS sequence"/>
</dbReference>
<proteinExistence type="predicted"/>
<keyword evidence="4" id="KW-1185">Reference proteome</keyword>
<evidence type="ECO:0000313" key="2">
    <source>
        <dbReference type="EMBL" id="PLR08679.1"/>
    </source>
</evidence>
<sequence length="94" mass="10289">MPALHNRPATASQAYWADRKAAFKLIKALETAIGYCRREPQFIAGPFDPQTGEAEVIENIAPWNAVADLQDEGRANPTVVEILTAQQRLDLLGG</sequence>
<evidence type="ECO:0000313" key="3">
    <source>
        <dbReference type="Proteomes" id="UP000234483"/>
    </source>
</evidence>
<name>A0A2N5CNZ7_9CAUL</name>
<evidence type="ECO:0000313" key="1">
    <source>
        <dbReference type="EMBL" id="AYV48605.1"/>
    </source>
</evidence>